<protein>
    <submittedName>
        <fullName evidence="2">Uncharacterized protein</fullName>
    </submittedName>
</protein>
<feature type="non-terminal residue" evidence="2">
    <location>
        <position position="1"/>
    </location>
</feature>
<name>A0AA36G5I0_9BILA</name>
<gene>
    <name evidence="2" type="ORF">MSPICULIGERA_LOCUS18270</name>
</gene>
<evidence type="ECO:0000256" key="1">
    <source>
        <dbReference type="SAM" id="Phobius"/>
    </source>
</evidence>
<feature type="transmembrane region" description="Helical" evidence="1">
    <location>
        <begin position="145"/>
        <end position="167"/>
    </location>
</feature>
<evidence type="ECO:0000313" key="2">
    <source>
        <dbReference type="EMBL" id="CAJ0580067.1"/>
    </source>
</evidence>
<keyword evidence="3" id="KW-1185">Reference proteome</keyword>
<feature type="transmembrane region" description="Helical" evidence="1">
    <location>
        <begin position="74"/>
        <end position="92"/>
    </location>
</feature>
<feature type="transmembrane region" description="Helical" evidence="1">
    <location>
        <begin position="104"/>
        <end position="125"/>
    </location>
</feature>
<reference evidence="2" key="1">
    <citation type="submission" date="2023-06" db="EMBL/GenBank/DDBJ databases">
        <authorList>
            <person name="Delattre M."/>
        </authorList>
    </citation>
    <scope>NUCLEOTIDE SEQUENCE</scope>
    <source>
        <strain evidence="2">AF72</strain>
    </source>
</reference>
<feature type="transmembrane region" description="Helical" evidence="1">
    <location>
        <begin position="48"/>
        <end position="68"/>
    </location>
</feature>
<organism evidence="2 3">
    <name type="scientific">Mesorhabditis spiculigera</name>
    <dbReference type="NCBI Taxonomy" id="96644"/>
    <lineage>
        <taxon>Eukaryota</taxon>
        <taxon>Metazoa</taxon>
        <taxon>Ecdysozoa</taxon>
        <taxon>Nematoda</taxon>
        <taxon>Chromadorea</taxon>
        <taxon>Rhabditida</taxon>
        <taxon>Rhabditina</taxon>
        <taxon>Rhabditomorpha</taxon>
        <taxon>Rhabditoidea</taxon>
        <taxon>Rhabditidae</taxon>
        <taxon>Mesorhabditinae</taxon>
        <taxon>Mesorhabditis</taxon>
    </lineage>
</organism>
<accession>A0AA36G5I0</accession>
<keyword evidence="1" id="KW-1133">Transmembrane helix</keyword>
<sequence length="205" mass="23956">MTEDTHARKPLEFDGVELAEYFQNLVDYEVEFEPENPNFRCLFQRAHVLNASKVLILIEIVVTFLYMIVTFPWWFLWIFFHLPILLASIYAIKKENPTVLWVKLGFMLLYIGLFVSLLILSFVISGFSSQSFLGIFGVGTIESTFLRLLLSAFIKINMIIALLILYWRFTVFWTLKNYFVAKRSDEVDLSDASERTLLQKMLTPV</sequence>
<dbReference type="AlphaFoldDB" id="A0AA36G5I0"/>
<proteinExistence type="predicted"/>
<evidence type="ECO:0000313" key="3">
    <source>
        <dbReference type="Proteomes" id="UP001177023"/>
    </source>
</evidence>
<dbReference type="EMBL" id="CATQJA010002659">
    <property type="protein sequence ID" value="CAJ0580067.1"/>
    <property type="molecule type" value="Genomic_DNA"/>
</dbReference>
<comment type="caution">
    <text evidence="2">The sequence shown here is derived from an EMBL/GenBank/DDBJ whole genome shotgun (WGS) entry which is preliminary data.</text>
</comment>
<keyword evidence="1" id="KW-0812">Transmembrane</keyword>
<keyword evidence="1" id="KW-0472">Membrane</keyword>
<dbReference type="Proteomes" id="UP001177023">
    <property type="component" value="Unassembled WGS sequence"/>
</dbReference>